<reference evidence="3 4" key="1">
    <citation type="submission" date="2021-01" db="EMBL/GenBank/DDBJ databases">
        <title>Whole genome shotgun sequence of Planobispora siamensis NBRC 107568.</title>
        <authorList>
            <person name="Komaki H."/>
            <person name="Tamura T."/>
        </authorList>
    </citation>
    <scope>NUCLEOTIDE SEQUENCE [LARGE SCALE GENOMIC DNA]</scope>
    <source>
        <strain evidence="3 4">NBRC 107568</strain>
    </source>
</reference>
<dbReference type="Proteomes" id="UP000619788">
    <property type="component" value="Unassembled WGS sequence"/>
</dbReference>
<name>A0A8J3SS83_9ACTN</name>
<evidence type="ECO:0000313" key="3">
    <source>
        <dbReference type="EMBL" id="GIH97941.1"/>
    </source>
</evidence>
<accession>A0A8J3SS83</accession>
<comment type="caution">
    <text evidence="3">The sequence shown here is derived from an EMBL/GenBank/DDBJ whole genome shotgun (WGS) entry which is preliminary data.</text>
</comment>
<dbReference type="EMBL" id="BOOJ01000116">
    <property type="protein sequence ID" value="GIH97941.1"/>
    <property type="molecule type" value="Genomic_DNA"/>
</dbReference>
<keyword evidence="2" id="KW-0812">Transmembrane</keyword>
<evidence type="ECO:0000256" key="1">
    <source>
        <dbReference type="SAM" id="MobiDB-lite"/>
    </source>
</evidence>
<dbReference type="AlphaFoldDB" id="A0A8J3SS83"/>
<organism evidence="3 4">
    <name type="scientific">Planobispora siamensis</name>
    <dbReference type="NCBI Taxonomy" id="936338"/>
    <lineage>
        <taxon>Bacteria</taxon>
        <taxon>Bacillati</taxon>
        <taxon>Actinomycetota</taxon>
        <taxon>Actinomycetes</taxon>
        <taxon>Streptosporangiales</taxon>
        <taxon>Streptosporangiaceae</taxon>
        <taxon>Planobispora</taxon>
    </lineage>
</organism>
<protein>
    <submittedName>
        <fullName evidence="3">Uncharacterized protein</fullName>
    </submittedName>
</protein>
<gene>
    <name evidence="3" type="ORF">Psi01_85710</name>
</gene>
<keyword evidence="2" id="KW-0472">Membrane</keyword>
<proteinExistence type="predicted"/>
<feature type="compositionally biased region" description="Basic residues" evidence="1">
    <location>
        <begin position="132"/>
        <end position="145"/>
    </location>
</feature>
<keyword evidence="2" id="KW-1133">Transmembrane helix</keyword>
<feature type="transmembrane region" description="Helical" evidence="2">
    <location>
        <begin position="87"/>
        <end position="104"/>
    </location>
</feature>
<sequence>MAERQGQLDIGLDVDKESSITLRYPRLAVMATTPASDARAIADGRAERTIKIGNPDLLDDLEITADVLATTYRQSTVAEVVTAGASHWIWLVVLAVLAFVLATAKDRLRSLLDKPSDRRRITAQPRLGAPGSRKRRRKRPKRRNN</sequence>
<evidence type="ECO:0000256" key="2">
    <source>
        <dbReference type="SAM" id="Phobius"/>
    </source>
</evidence>
<feature type="region of interest" description="Disordered" evidence="1">
    <location>
        <begin position="119"/>
        <end position="145"/>
    </location>
</feature>
<evidence type="ECO:0000313" key="4">
    <source>
        <dbReference type="Proteomes" id="UP000619788"/>
    </source>
</evidence>
<keyword evidence="4" id="KW-1185">Reference proteome</keyword>